<gene>
    <name evidence="1" type="primary">Cy52_ex1</name>
</gene>
<accession>A0A0K1H0W5</accession>
<dbReference type="Proteomes" id="UP000118435">
    <property type="component" value="Segment"/>
</dbReference>
<protein>
    <submittedName>
        <fullName evidence="1">Uncharacterized protein</fullName>
    </submittedName>
</protein>
<evidence type="ECO:0000313" key="2">
    <source>
        <dbReference type="Proteomes" id="UP000118435"/>
    </source>
</evidence>
<dbReference type="EMBL" id="KP796148">
    <property type="protein sequence ID" value="AKT72914.1"/>
    <property type="molecule type" value="Genomic_DNA"/>
</dbReference>
<organism evidence="1 2">
    <name type="scientific">Cynomolgus macaque cytomegalovirus strain Mauritius</name>
    <dbReference type="NCBI Taxonomy" id="1690255"/>
    <lineage>
        <taxon>Viruses</taxon>
        <taxon>Duplodnaviria</taxon>
        <taxon>Heunggongvirae</taxon>
        <taxon>Peploviricota</taxon>
        <taxon>Herviviricetes</taxon>
        <taxon>Herpesvirales</taxon>
        <taxon>Orthoherpesviridae</taxon>
        <taxon>Betaherpesvirinae</taxon>
        <taxon>Cytomegalovirus</taxon>
        <taxon>Cytomegalovirus macacinebeta3</taxon>
    </lineage>
</organism>
<sequence length="50" mass="6024">MAVTLRGGSPINFKLMIVSHRNRKFYELRLFQRSAIRPGRLWKPFFTTER</sequence>
<name>A0A0K1H0W5_9BETA</name>
<evidence type="ECO:0000313" key="1">
    <source>
        <dbReference type="EMBL" id="AKT72914.1"/>
    </source>
</evidence>
<proteinExistence type="predicted"/>
<reference evidence="1 2" key="1">
    <citation type="journal article" date="2016" name="BMC Genomics">
        <title>A novel strain of cynomolgus macaque cytomegalovirus: implications for host-virus co-evolution.</title>
        <authorList>
            <person name="Russell J.N."/>
            <person name="Marsh A.K."/>
            <person name="Willer D.O."/>
            <person name="Ambagala A.P."/>
            <person name="Dzamba M."/>
            <person name="Chan J.K."/>
            <person name="Pilon R."/>
            <person name="Fournier J."/>
            <person name="Brudno M."/>
            <person name="Antony J.M."/>
            <person name="Sandstrom P."/>
            <person name="Evans B.J."/>
            <person name="MacDonald K.S."/>
        </authorList>
    </citation>
    <scope>NUCLEOTIDE SEQUENCE [LARGE SCALE GENOMIC DNA]</scope>
    <source>
        <strain evidence="1">Mauritius</strain>
    </source>
</reference>